<evidence type="ECO:0000256" key="1">
    <source>
        <dbReference type="SAM" id="SignalP"/>
    </source>
</evidence>
<organism evidence="2 3">
    <name type="scientific">Drechslerella dactyloides</name>
    <name type="common">Nematode-trapping fungus</name>
    <name type="synonym">Arthrobotrys dactyloides</name>
    <dbReference type="NCBI Taxonomy" id="74499"/>
    <lineage>
        <taxon>Eukaryota</taxon>
        <taxon>Fungi</taxon>
        <taxon>Dikarya</taxon>
        <taxon>Ascomycota</taxon>
        <taxon>Pezizomycotina</taxon>
        <taxon>Orbiliomycetes</taxon>
        <taxon>Orbiliales</taxon>
        <taxon>Orbiliaceae</taxon>
        <taxon>Drechslerella</taxon>
    </lineage>
</organism>
<reference evidence="2" key="1">
    <citation type="submission" date="2023-01" db="EMBL/GenBank/DDBJ databases">
        <title>The chitinases involved in constricting ring structure development in the nematode-trapping fungus Drechslerella dactyloides.</title>
        <authorList>
            <person name="Wang R."/>
            <person name="Zhang L."/>
            <person name="Tang P."/>
            <person name="Li S."/>
            <person name="Liang L."/>
        </authorList>
    </citation>
    <scope>NUCLEOTIDE SEQUENCE</scope>
    <source>
        <strain evidence="2">YMF1.00031</strain>
    </source>
</reference>
<evidence type="ECO:0000313" key="3">
    <source>
        <dbReference type="Proteomes" id="UP001221413"/>
    </source>
</evidence>
<feature type="signal peptide" evidence="1">
    <location>
        <begin position="1"/>
        <end position="18"/>
    </location>
</feature>
<proteinExistence type="predicted"/>
<sequence>MVAKLAVFLASLVGGVFGAALPAASDKVSIEKRDHLKVSYLWAVGSDYNLPDDYSQKTDDAWRKVELEFEMKIFEKSSTTAWISMNGAFCLDDPTGLGPSAPATSLPVDPSQCNGKGCLPSNCVLPLWGDYYLPKNAESQRIVRLTYHYPSGAPQIGHHYHISWVVCRKGSKAGSAVQYEDCGSDRIGFVMNVFKSHPGQFYVYYGEMPANTPGIIGAQSFPKFIQTSGTPKPYQGSLSCAVIDTITGNVTAGKSREDCSPAGA</sequence>
<gene>
    <name evidence="2" type="ORF">Dda_7336</name>
</gene>
<protein>
    <submittedName>
        <fullName evidence="2">Uncharacterized protein</fullName>
    </submittedName>
</protein>
<evidence type="ECO:0000313" key="2">
    <source>
        <dbReference type="EMBL" id="KAJ6257551.1"/>
    </source>
</evidence>
<name>A0AAD6IVH3_DREDA</name>
<comment type="caution">
    <text evidence="2">The sequence shown here is derived from an EMBL/GenBank/DDBJ whole genome shotgun (WGS) entry which is preliminary data.</text>
</comment>
<dbReference type="Proteomes" id="UP001221413">
    <property type="component" value="Unassembled WGS sequence"/>
</dbReference>
<keyword evidence="1" id="KW-0732">Signal</keyword>
<dbReference type="AlphaFoldDB" id="A0AAD6IVH3"/>
<dbReference type="EMBL" id="JAQGDS010000010">
    <property type="protein sequence ID" value="KAJ6257551.1"/>
    <property type="molecule type" value="Genomic_DNA"/>
</dbReference>
<feature type="chain" id="PRO_5042069999" evidence="1">
    <location>
        <begin position="19"/>
        <end position="264"/>
    </location>
</feature>
<keyword evidence="3" id="KW-1185">Reference proteome</keyword>
<accession>A0AAD6IVH3</accession>